<gene>
    <name evidence="3" type="ORF">PENTCL1PPCAC_30547</name>
</gene>
<dbReference type="SUPFAM" id="SSF51735">
    <property type="entry name" value="NAD(P)-binding Rossmann-fold domains"/>
    <property type="match status" value="1"/>
</dbReference>
<dbReference type="PRINTS" id="PR00081">
    <property type="entry name" value="GDHRDH"/>
</dbReference>
<proteinExistence type="inferred from homology"/>
<evidence type="ECO:0008006" key="5">
    <source>
        <dbReference type="Google" id="ProtNLM"/>
    </source>
</evidence>
<dbReference type="PANTHER" id="PTHR43313:SF7">
    <property type="entry name" value="17-BETA-HYDROXYSTEROID DEHYDROGENASE TYPE 6"/>
    <property type="match status" value="1"/>
</dbReference>
<feature type="non-terminal residue" evidence="3">
    <location>
        <position position="304"/>
    </location>
</feature>
<accession>A0AAV5UNX3</accession>
<name>A0AAV5UNX3_9BILA</name>
<dbReference type="PANTHER" id="PTHR43313">
    <property type="entry name" value="SHORT-CHAIN DEHYDROGENASE/REDUCTASE FAMILY 9C"/>
    <property type="match status" value="1"/>
</dbReference>
<keyword evidence="1" id="KW-0560">Oxidoreductase</keyword>
<dbReference type="Proteomes" id="UP001432027">
    <property type="component" value="Unassembled WGS sequence"/>
</dbReference>
<dbReference type="PROSITE" id="PS00061">
    <property type="entry name" value="ADH_SHORT"/>
    <property type="match status" value="1"/>
</dbReference>
<comment type="similarity">
    <text evidence="2">Belongs to the short-chain dehydrogenases/reductases (SDR) family.</text>
</comment>
<keyword evidence="4" id="KW-1185">Reference proteome</keyword>
<dbReference type="GO" id="GO:0008202">
    <property type="term" value="P:steroid metabolic process"/>
    <property type="evidence" value="ECO:0007669"/>
    <property type="project" value="TreeGrafter"/>
</dbReference>
<dbReference type="AlphaFoldDB" id="A0AAV5UNX3"/>
<dbReference type="PRINTS" id="PR00080">
    <property type="entry name" value="SDRFAMILY"/>
</dbReference>
<dbReference type="InterPro" id="IPR020904">
    <property type="entry name" value="Sc_DH/Rdtase_CS"/>
</dbReference>
<sequence>ITQVLSLFELADLDKRAVFISGCDTGFGHLLALKCLQRGMPVFAGCLTERGAASLRDASSALPGRLDTIIVDVASDESVANAAKYLDKATKPYGGLHGVVNNAGIVGSSFFDDMLTTKDYKEVVEVNTYGVIRVTQAMKHLVKKTRGRVVSIASICARIGIQGIGPYTVSKYAATGYCEVIRQELRHFGVSVHILEPGFFRTPLIDEKIVHARLDKMWKTVPESIKQEYGEKFFQDSRERITSSLQLIGSPKIHLVIDAYFHALTARFPHLRYQIGADAKYLFVPLAYLPTGLRDAITHAAAKV</sequence>
<dbReference type="Pfam" id="PF00106">
    <property type="entry name" value="adh_short"/>
    <property type="match status" value="1"/>
</dbReference>
<organism evidence="3 4">
    <name type="scientific">Pristionchus entomophagus</name>
    <dbReference type="NCBI Taxonomy" id="358040"/>
    <lineage>
        <taxon>Eukaryota</taxon>
        <taxon>Metazoa</taxon>
        <taxon>Ecdysozoa</taxon>
        <taxon>Nematoda</taxon>
        <taxon>Chromadorea</taxon>
        <taxon>Rhabditida</taxon>
        <taxon>Rhabditina</taxon>
        <taxon>Diplogasteromorpha</taxon>
        <taxon>Diplogasteroidea</taxon>
        <taxon>Neodiplogasteridae</taxon>
        <taxon>Pristionchus</taxon>
    </lineage>
</organism>
<feature type="non-terminal residue" evidence="3">
    <location>
        <position position="1"/>
    </location>
</feature>
<protein>
    <recommendedName>
        <fullName evidence="5">Dehydrogenase</fullName>
    </recommendedName>
</protein>
<dbReference type="InterPro" id="IPR002347">
    <property type="entry name" value="SDR_fam"/>
</dbReference>
<reference evidence="3" key="1">
    <citation type="submission" date="2023-10" db="EMBL/GenBank/DDBJ databases">
        <title>Genome assembly of Pristionchus species.</title>
        <authorList>
            <person name="Yoshida K."/>
            <person name="Sommer R.J."/>
        </authorList>
    </citation>
    <scope>NUCLEOTIDE SEQUENCE</scope>
    <source>
        <strain evidence="3">RS0144</strain>
    </source>
</reference>
<evidence type="ECO:0000313" key="4">
    <source>
        <dbReference type="Proteomes" id="UP001432027"/>
    </source>
</evidence>
<dbReference type="GO" id="GO:0016491">
    <property type="term" value="F:oxidoreductase activity"/>
    <property type="evidence" value="ECO:0007669"/>
    <property type="project" value="UniProtKB-KW"/>
</dbReference>
<comment type="caution">
    <text evidence="3">The sequence shown here is derived from an EMBL/GenBank/DDBJ whole genome shotgun (WGS) entry which is preliminary data.</text>
</comment>
<evidence type="ECO:0000256" key="1">
    <source>
        <dbReference type="ARBA" id="ARBA00023002"/>
    </source>
</evidence>
<evidence type="ECO:0000256" key="2">
    <source>
        <dbReference type="RuleBase" id="RU000363"/>
    </source>
</evidence>
<dbReference type="InterPro" id="IPR036291">
    <property type="entry name" value="NAD(P)-bd_dom_sf"/>
</dbReference>
<dbReference type="EMBL" id="BTSX01000067">
    <property type="protein sequence ID" value="GMT08373.1"/>
    <property type="molecule type" value="Genomic_DNA"/>
</dbReference>
<evidence type="ECO:0000313" key="3">
    <source>
        <dbReference type="EMBL" id="GMT08373.1"/>
    </source>
</evidence>
<dbReference type="Gene3D" id="3.40.50.720">
    <property type="entry name" value="NAD(P)-binding Rossmann-like Domain"/>
    <property type="match status" value="1"/>
</dbReference>